<proteinExistence type="predicted"/>
<organism evidence="1">
    <name type="scientific">marine sediment metagenome</name>
    <dbReference type="NCBI Taxonomy" id="412755"/>
    <lineage>
        <taxon>unclassified sequences</taxon>
        <taxon>metagenomes</taxon>
        <taxon>ecological metagenomes</taxon>
    </lineage>
</organism>
<gene>
    <name evidence="1" type="ORF">S01H4_57240</name>
</gene>
<sequence>MLDRVEYFKKQNQQKSIFNSTIQNTVVQGLSTVLDLKLQLEKALGDESMKKVHDFLDEFLLFGL</sequence>
<reference evidence="1" key="1">
    <citation type="journal article" date="2014" name="Front. Microbiol.">
        <title>High frequency of phylogenetically diverse reductive dehalogenase-homologous genes in deep subseafloor sedimentary metagenomes.</title>
        <authorList>
            <person name="Kawai M."/>
            <person name="Futagami T."/>
            <person name="Toyoda A."/>
            <person name="Takaki Y."/>
            <person name="Nishi S."/>
            <person name="Hori S."/>
            <person name="Arai W."/>
            <person name="Tsubouchi T."/>
            <person name="Morono Y."/>
            <person name="Uchiyama I."/>
            <person name="Ito T."/>
            <person name="Fujiyama A."/>
            <person name="Inagaki F."/>
            <person name="Takami H."/>
        </authorList>
    </citation>
    <scope>NUCLEOTIDE SEQUENCE</scope>
    <source>
        <strain evidence="1">Expedition CK06-06</strain>
    </source>
</reference>
<evidence type="ECO:0000313" key="1">
    <source>
        <dbReference type="EMBL" id="GAH18141.1"/>
    </source>
</evidence>
<protein>
    <submittedName>
        <fullName evidence="1">Uncharacterized protein</fullName>
    </submittedName>
</protein>
<accession>X1DBJ2</accession>
<name>X1DBJ2_9ZZZZ</name>
<dbReference type="AlphaFoldDB" id="X1DBJ2"/>
<dbReference type="EMBL" id="BART01033270">
    <property type="protein sequence ID" value="GAH18141.1"/>
    <property type="molecule type" value="Genomic_DNA"/>
</dbReference>
<comment type="caution">
    <text evidence="1">The sequence shown here is derived from an EMBL/GenBank/DDBJ whole genome shotgun (WGS) entry which is preliminary data.</text>
</comment>